<dbReference type="InterPro" id="IPR036314">
    <property type="entry name" value="SOD_C_sf"/>
</dbReference>
<evidence type="ECO:0000313" key="9">
    <source>
        <dbReference type="Proteomes" id="UP000609346"/>
    </source>
</evidence>
<reference evidence="8 9" key="1">
    <citation type="submission" date="2020-09" db="EMBL/GenBank/DDBJ databases">
        <title>Paenibacillus sp. strain PR3 16S rRNA gene Genome sequencing and assembly.</title>
        <authorList>
            <person name="Kim J."/>
        </authorList>
    </citation>
    <scope>NUCLEOTIDE SEQUENCE [LARGE SCALE GENOMIC DNA]</scope>
    <source>
        <strain evidence="8 9">PR3</strain>
    </source>
</reference>
<dbReference type="Gene3D" id="3.55.40.20">
    <property type="entry name" value="Iron/manganese superoxide dismutase, C-terminal domain"/>
    <property type="match status" value="1"/>
</dbReference>
<organism evidence="8 9">
    <name type="scientific">Paenibacillus terricola</name>
    <dbReference type="NCBI Taxonomy" id="2763503"/>
    <lineage>
        <taxon>Bacteria</taxon>
        <taxon>Bacillati</taxon>
        <taxon>Bacillota</taxon>
        <taxon>Bacilli</taxon>
        <taxon>Bacillales</taxon>
        <taxon>Paenibacillaceae</taxon>
        <taxon>Paenibacillus</taxon>
    </lineage>
</organism>
<dbReference type="Pfam" id="PF02777">
    <property type="entry name" value="Sod_Fe_C"/>
    <property type="match status" value="1"/>
</dbReference>
<keyword evidence="4" id="KW-0560">Oxidoreductase</keyword>
<dbReference type="EC" id="1.15.1.1" evidence="2"/>
<evidence type="ECO:0000256" key="3">
    <source>
        <dbReference type="ARBA" id="ARBA00022723"/>
    </source>
</evidence>
<dbReference type="InterPro" id="IPR019833">
    <property type="entry name" value="Mn/Fe_SOD_BS"/>
</dbReference>
<dbReference type="InterPro" id="IPR019831">
    <property type="entry name" value="Mn/Fe_SOD_N"/>
</dbReference>
<evidence type="ECO:0000256" key="2">
    <source>
        <dbReference type="ARBA" id="ARBA00012682"/>
    </source>
</evidence>
<keyword evidence="3" id="KW-0479">Metal-binding</keyword>
<dbReference type="PRINTS" id="PR01703">
    <property type="entry name" value="MNSODISMTASE"/>
</dbReference>
<dbReference type="InterPro" id="IPR036324">
    <property type="entry name" value="Mn/Fe_SOD_N_sf"/>
</dbReference>
<proteinExistence type="inferred from homology"/>
<evidence type="ECO:0000256" key="4">
    <source>
        <dbReference type="ARBA" id="ARBA00023002"/>
    </source>
</evidence>
<dbReference type="PROSITE" id="PS00088">
    <property type="entry name" value="SOD_MN"/>
    <property type="match status" value="1"/>
</dbReference>
<dbReference type="SUPFAM" id="SSF46609">
    <property type="entry name" value="Fe,Mn superoxide dismutase (SOD), N-terminal domain"/>
    <property type="match status" value="1"/>
</dbReference>
<evidence type="ECO:0000259" key="7">
    <source>
        <dbReference type="Pfam" id="PF02777"/>
    </source>
</evidence>
<comment type="caution">
    <text evidence="8">The sequence shown here is derived from an EMBL/GenBank/DDBJ whole genome shotgun (WGS) entry which is preliminary data.</text>
</comment>
<dbReference type="InterPro" id="IPR001189">
    <property type="entry name" value="Mn/Fe_SOD"/>
</dbReference>
<dbReference type="EMBL" id="JACXZA010000005">
    <property type="protein sequence ID" value="MBD3921097.1"/>
    <property type="molecule type" value="Genomic_DNA"/>
</dbReference>
<dbReference type="Gene3D" id="1.20.1260.120">
    <property type="entry name" value="Protein of unknown function DUF2935"/>
    <property type="match status" value="1"/>
</dbReference>
<accession>A0ABR8N173</accession>
<dbReference type="SUPFAM" id="SSF158430">
    <property type="entry name" value="Bacillus cereus metalloprotein-like"/>
    <property type="match status" value="1"/>
</dbReference>
<dbReference type="PANTHER" id="PTHR11404:SF6">
    <property type="entry name" value="SUPEROXIDE DISMUTASE [MN], MITOCHONDRIAL"/>
    <property type="match status" value="1"/>
</dbReference>
<evidence type="ECO:0000259" key="6">
    <source>
        <dbReference type="Pfam" id="PF00081"/>
    </source>
</evidence>
<evidence type="ECO:0000256" key="5">
    <source>
        <dbReference type="SAM" id="MobiDB-lite"/>
    </source>
</evidence>
<feature type="domain" description="Manganese/iron superoxide dismutase N-terminal" evidence="6">
    <location>
        <begin position="283"/>
        <end position="362"/>
    </location>
</feature>
<name>A0ABR8N173_9BACL</name>
<dbReference type="InterPro" id="IPR019832">
    <property type="entry name" value="Mn/Fe_SOD_C"/>
</dbReference>
<keyword evidence="9" id="KW-1185">Reference proteome</keyword>
<evidence type="ECO:0000256" key="1">
    <source>
        <dbReference type="ARBA" id="ARBA00008714"/>
    </source>
</evidence>
<dbReference type="Gene3D" id="1.10.287.990">
    <property type="entry name" value="Fe,Mn superoxide dismutase (SOD) domain"/>
    <property type="match status" value="1"/>
</dbReference>
<evidence type="ECO:0000313" key="8">
    <source>
        <dbReference type="EMBL" id="MBD3921097.1"/>
    </source>
</evidence>
<feature type="domain" description="Manganese/iron superoxide dismutase C-terminal" evidence="7">
    <location>
        <begin position="370"/>
        <end position="472"/>
    </location>
</feature>
<dbReference type="SUPFAM" id="SSF54719">
    <property type="entry name" value="Fe,Mn superoxide dismutase (SOD), C-terminal domain"/>
    <property type="match status" value="1"/>
</dbReference>
<sequence length="484" mass="54459">MNKEADVVLFVYGPQTPLRLLEEIRDWKRQEIEHAAVIRRFAPGLEQEYAWLLSEWEQPLRAAERVADRCLNEALSRGANEEPSEEKTITRAELLLQASAYQSQRFVEHLLQLLEKSPSLSANPAAKSFVLHAVRESNGFLGVQDSYRYTQQAVFESRSQSDDLTEADRLADTRKAGRNGAVRPRPAKPAPAYTNTSPSPAASLKTSESTSPQVAVHTPPVVQLVDTVDERPEPPAPAPGASEPIPNAVAHSESSSLTETALGAANADNEERAPVTQVPIGGHRLPPLPYAYNALEPYIDETTMRIHHDKHHQSYVDGLNKAERELQQARQNGQFDLVKHWERELAFNGAGHYLHTLFWTVMGPNAGGQPSGPLAAQIRQDFGSYEAFKKQFTEAANKVEGGGWAILVWSPRARRLEILTAEKHQNLSQWDVVPILPLDVWEHAYYLKHQNNRANYITSWWNVVNWPFVNQRFEQASKLIWEPF</sequence>
<feature type="region of interest" description="Disordered" evidence="5">
    <location>
        <begin position="171"/>
        <end position="260"/>
    </location>
</feature>
<dbReference type="PANTHER" id="PTHR11404">
    <property type="entry name" value="SUPEROXIDE DISMUTASE 2"/>
    <property type="match status" value="1"/>
</dbReference>
<comment type="similarity">
    <text evidence="1">Belongs to the iron/manganese superoxide dismutase family.</text>
</comment>
<dbReference type="Pfam" id="PF00081">
    <property type="entry name" value="Sod_Fe_N"/>
    <property type="match status" value="1"/>
</dbReference>
<dbReference type="Proteomes" id="UP000609346">
    <property type="component" value="Unassembled WGS sequence"/>
</dbReference>
<gene>
    <name evidence="8" type="ORF">H8B09_20185</name>
</gene>
<feature type="compositionally biased region" description="Polar residues" evidence="5">
    <location>
        <begin position="193"/>
        <end position="213"/>
    </location>
</feature>
<dbReference type="InterPro" id="IPR050265">
    <property type="entry name" value="Fe/Mn_Superoxide_Dismutase"/>
</dbReference>
<protein>
    <recommendedName>
        <fullName evidence="2">superoxide dismutase</fullName>
        <ecNumber evidence="2">1.15.1.1</ecNumber>
    </recommendedName>
</protein>